<protein>
    <recommendedName>
        <fullName evidence="9">Pyridoxine/pyridoxamine 5'-phosphate oxidase</fullName>
        <ecNumber evidence="9">1.4.3.5</ecNumber>
    </recommendedName>
    <alternativeName>
        <fullName evidence="9">PNP/PMP oxidase</fullName>
        <shortName evidence="9">PNPOx</shortName>
    </alternativeName>
    <alternativeName>
        <fullName evidence="9">Pyridoxal 5'-phosphate synthase</fullName>
    </alternativeName>
</protein>
<evidence type="ECO:0000256" key="5">
    <source>
        <dbReference type="ARBA" id="ARBA00022630"/>
    </source>
</evidence>
<dbReference type="Pfam" id="PF10590">
    <property type="entry name" value="PNP_phzG_C"/>
    <property type="match status" value="1"/>
</dbReference>
<sequence length="219" mass="24833">MNALADIRKNYAYGSLSESDVDHDPIRQFSIWFDQALDAKLPEPNAMTLATVSSDGRPSARIVLVKGVDERGFTFFTNYQSRKGQELAGQPFASLLFHWVELERQVRIEGRVEQVSDAESDVYFHSRPSSSRIGAWASEQSSVIASRDVIVARENAFKAEYGDNPPRPPHWGGYRLIPDTIEFWQGRPSRLHDRIRFRRALPADTAAMPSPWSIERLSP</sequence>
<feature type="binding site" evidence="9 10">
    <location>
        <position position="131"/>
    </location>
    <ligand>
        <name>substrate</name>
    </ligand>
</feature>
<evidence type="ECO:0000256" key="3">
    <source>
        <dbReference type="ARBA" id="ARBA00007301"/>
    </source>
</evidence>
<comment type="subunit">
    <text evidence="4 9">Homodimer.</text>
</comment>
<comment type="catalytic activity">
    <reaction evidence="9">
        <text>pyridoxine 5'-phosphate + O2 = pyridoxal 5'-phosphate + H2O2</text>
        <dbReference type="Rhea" id="RHEA:15149"/>
        <dbReference type="ChEBI" id="CHEBI:15379"/>
        <dbReference type="ChEBI" id="CHEBI:16240"/>
        <dbReference type="ChEBI" id="CHEBI:58589"/>
        <dbReference type="ChEBI" id="CHEBI:597326"/>
        <dbReference type="EC" id="1.4.3.5"/>
    </reaction>
</comment>
<dbReference type="OrthoDB" id="9780392at2"/>
<dbReference type="Gene3D" id="2.30.110.10">
    <property type="entry name" value="Electron Transport, Fmn-binding Protein, Chain A"/>
    <property type="match status" value="1"/>
</dbReference>
<dbReference type="PANTHER" id="PTHR10851">
    <property type="entry name" value="PYRIDOXINE-5-PHOSPHATE OXIDASE"/>
    <property type="match status" value="1"/>
</dbReference>
<comment type="catalytic activity">
    <reaction evidence="9">
        <text>pyridoxamine 5'-phosphate + O2 + H2O = pyridoxal 5'-phosphate + H2O2 + NH4(+)</text>
        <dbReference type="Rhea" id="RHEA:15817"/>
        <dbReference type="ChEBI" id="CHEBI:15377"/>
        <dbReference type="ChEBI" id="CHEBI:15379"/>
        <dbReference type="ChEBI" id="CHEBI:16240"/>
        <dbReference type="ChEBI" id="CHEBI:28938"/>
        <dbReference type="ChEBI" id="CHEBI:58451"/>
        <dbReference type="ChEBI" id="CHEBI:597326"/>
        <dbReference type="EC" id="1.4.3.5"/>
    </reaction>
</comment>
<dbReference type="Pfam" id="PF01243">
    <property type="entry name" value="PNPOx_N"/>
    <property type="match status" value="1"/>
</dbReference>
<evidence type="ECO:0000313" key="14">
    <source>
        <dbReference type="EMBL" id="KKB63908.1"/>
    </source>
</evidence>
<feature type="domain" description="Pyridoxine 5'-phosphate oxidase dimerisation C-terminal" evidence="13">
    <location>
        <begin position="171"/>
        <end position="219"/>
    </location>
</feature>
<dbReference type="EMBL" id="LAQU01000007">
    <property type="protein sequence ID" value="KKB63908.1"/>
    <property type="molecule type" value="Genomic_DNA"/>
</dbReference>
<evidence type="ECO:0000256" key="10">
    <source>
        <dbReference type="PIRSR" id="PIRSR000190-1"/>
    </source>
</evidence>
<feature type="binding site" evidence="9 10">
    <location>
        <begin position="190"/>
        <end position="192"/>
    </location>
    <ligand>
        <name>substrate</name>
    </ligand>
</feature>
<dbReference type="InterPro" id="IPR011576">
    <property type="entry name" value="Pyridox_Oxase_N"/>
</dbReference>
<feature type="binding site" evidence="9 11">
    <location>
        <begin position="140"/>
        <end position="141"/>
    </location>
    <ligand>
        <name>FMN</name>
        <dbReference type="ChEBI" id="CHEBI:58210"/>
    </ligand>
</feature>
<keyword evidence="8 9" id="KW-0664">Pyridoxine biosynthesis</keyword>
<feature type="binding site" evidence="9 11">
    <location>
        <position position="194"/>
    </location>
    <ligand>
        <name>FMN</name>
        <dbReference type="ChEBI" id="CHEBI:58210"/>
    </ligand>
</feature>
<keyword evidence="5 9" id="KW-0285">Flavoprotein</keyword>
<dbReference type="AlphaFoldDB" id="A0A0F5K1D0"/>
<comment type="function">
    <text evidence="9">Catalyzes the oxidation of either pyridoxine 5'-phosphate (PNP) or pyridoxamine 5'-phosphate (PMP) into pyridoxal 5'-phosphate (PLP).</text>
</comment>
<accession>A0A0F5K1D0</accession>
<dbReference type="RefSeq" id="WP_024902117.1">
    <property type="nucleotide sequence ID" value="NZ_CADFGU010000001.1"/>
</dbReference>
<dbReference type="PATRIC" id="fig|28092.6.peg.2290"/>
<comment type="cofactor">
    <cofactor evidence="9 11">
        <name>FMN</name>
        <dbReference type="ChEBI" id="CHEBI:58210"/>
    </cofactor>
    <text evidence="9 11">Binds 1 FMN per subunit.</text>
</comment>
<dbReference type="GO" id="GO:0008615">
    <property type="term" value="P:pyridoxine biosynthetic process"/>
    <property type="evidence" value="ECO:0007669"/>
    <property type="project" value="UniProtKB-UniRule"/>
</dbReference>
<name>A0A0F5K1D0_9BURK</name>
<gene>
    <name evidence="9" type="primary">pdxH</name>
    <name evidence="14" type="ORF">WM40_09730</name>
</gene>
<dbReference type="NCBIfam" id="NF004231">
    <property type="entry name" value="PRK05679.1"/>
    <property type="match status" value="1"/>
</dbReference>
<dbReference type="PIRSF" id="PIRSF000190">
    <property type="entry name" value="Pyd_amn-ph_oxd"/>
    <property type="match status" value="1"/>
</dbReference>
<comment type="pathway">
    <text evidence="2 9">Cofactor metabolism; pyridoxal 5'-phosphate salvage; pyridoxal 5'-phosphate from pyridoxine 5'-phosphate: step 1/1.</text>
</comment>
<dbReference type="HAMAP" id="MF_01629">
    <property type="entry name" value="PdxH"/>
    <property type="match status" value="1"/>
</dbReference>
<keyword evidence="15" id="KW-1185">Reference proteome</keyword>
<feature type="binding site" evidence="9 10">
    <location>
        <position position="127"/>
    </location>
    <ligand>
        <name>substrate</name>
    </ligand>
</feature>
<dbReference type="NCBIfam" id="TIGR00558">
    <property type="entry name" value="pdxH"/>
    <property type="match status" value="1"/>
</dbReference>
<dbReference type="EC" id="1.4.3.5" evidence="9"/>
<feature type="binding site" evidence="9 10">
    <location>
        <position position="66"/>
    </location>
    <ligand>
        <name>substrate</name>
    </ligand>
</feature>
<organism evidence="14 15">
    <name type="scientific">Robbsia andropogonis</name>
    <dbReference type="NCBI Taxonomy" id="28092"/>
    <lineage>
        <taxon>Bacteria</taxon>
        <taxon>Pseudomonadati</taxon>
        <taxon>Pseudomonadota</taxon>
        <taxon>Betaproteobacteria</taxon>
        <taxon>Burkholderiales</taxon>
        <taxon>Burkholderiaceae</taxon>
        <taxon>Robbsia</taxon>
    </lineage>
</organism>
<comment type="caution">
    <text evidence="14">The sequence shown here is derived from an EMBL/GenBank/DDBJ whole genome shotgun (WGS) entry which is preliminary data.</text>
</comment>
<evidence type="ECO:0000256" key="8">
    <source>
        <dbReference type="ARBA" id="ARBA00023096"/>
    </source>
</evidence>
<dbReference type="GO" id="GO:0004733">
    <property type="term" value="F:pyridoxamine phosphate oxidase activity"/>
    <property type="evidence" value="ECO:0007669"/>
    <property type="project" value="UniProtKB-UniRule"/>
</dbReference>
<dbReference type="STRING" id="28092.WM40_09730"/>
<dbReference type="InterPro" id="IPR000659">
    <property type="entry name" value="Pyridox_Oxase"/>
</dbReference>
<evidence type="ECO:0000256" key="11">
    <source>
        <dbReference type="PIRSR" id="PIRSR000190-2"/>
    </source>
</evidence>
<dbReference type="UniPathway" id="UPA01068">
    <property type="reaction ID" value="UER00304"/>
</dbReference>
<keyword evidence="6 9" id="KW-0288">FMN</keyword>
<feature type="binding site" evidence="9 10">
    <location>
        <position position="123"/>
    </location>
    <ligand>
        <name>substrate</name>
    </ligand>
</feature>
<feature type="domain" description="Pyridoxamine 5'-phosphate oxidase N-terminal" evidence="12">
    <location>
        <begin position="34"/>
        <end position="152"/>
    </location>
</feature>
<proteinExistence type="inferred from homology"/>
<feature type="binding site" evidence="9 11">
    <location>
        <begin position="61"/>
        <end position="66"/>
    </location>
    <ligand>
        <name>FMN</name>
        <dbReference type="ChEBI" id="CHEBI:58210"/>
    </ligand>
</feature>
<comment type="pathway">
    <text evidence="1 9">Cofactor metabolism; pyridoxal 5'-phosphate salvage; pyridoxal 5'-phosphate from pyridoxamine 5'-phosphate: step 1/1.</text>
</comment>
<evidence type="ECO:0000256" key="9">
    <source>
        <dbReference type="HAMAP-Rule" id="MF_01629"/>
    </source>
</evidence>
<reference evidence="14 15" key="1">
    <citation type="submission" date="2015-03" db="EMBL/GenBank/DDBJ databases">
        <title>Draft Genome Sequence of Burkholderia andropogonis type strain ICMP2807, isolated from Sorghum bicolor.</title>
        <authorList>
            <person name="Lopes-Santos L."/>
            <person name="Castro D.B."/>
            <person name="Ottoboni L.M."/>
            <person name="Park D."/>
            <person name="Weirc B.S."/>
            <person name="Destefano S.A."/>
        </authorList>
    </citation>
    <scope>NUCLEOTIDE SEQUENCE [LARGE SCALE GENOMIC DNA]</scope>
    <source>
        <strain evidence="14 15">ICMP2807</strain>
    </source>
</reference>
<dbReference type="FunFam" id="2.30.110.10:FF:000005">
    <property type="entry name" value="NAD(P)H-hydrate epimerase"/>
    <property type="match status" value="1"/>
</dbReference>
<feature type="binding site" evidence="9 11">
    <location>
        <position position="184"/>
    </location>
    <ligand>
        <name>FMN</name>
        <dbReference type="ChEBI" id="CHEBI:58210"/>
    </ligand>
</feature>
<dbReference type="PANTHER" id="PTHR10851:SF0">
    <property type="entry name" value="PYRIDOXINE-5'-PHOSPHATE OXIDASE"/>
    <property type="match status" value="1"/>
</dbReference>
<evidence type="ECO:0000259" key="13">
    <source>
        <dbReference type="Pfam" id="PF10590"/>
    </source>
</evidence>
<dbReference type="InterPro" id="IPR019576">
    <property type="entry name" value="Pyridoxamine_oxidase_dimer_C"/>
</dbReference>
<evidence type="ECO:0000313" key="15">
    <source>
        <dbReference type="Proteomes" id="UP000033618"/>
    </source>
</evidence>
<keyword evidence="7 9" id="KW-0560">Oxidoreductase</keyword>
<evidence type="ECO:0000256" key="1">
    <source>
        <dbReference type="ARBA" id="ARBA00004738"/>
    </source>
</evidence>
<comment type="similarity">
    <text evidence="3 9">Belongs to the pyridoxamine 5'-phosphate oxidase family.</text>
</comment>
<evidence type="ECO:0000256" key="6">
    <source>
        <dbReference type="ARBA" id="ARBA00022643"/>
    </source>
</evidence>
<evidence type="ECO:0000256" key="2">
    <source>
        <dbReference type="ARBA" id="ARBA00005037"/>
    </source>
</evidence>
<dbReference type="InterPro" id="IPR012349">
    <property type="entry name" value="Split_barrel_FMN-bd"/>
</dbReference>
<dbReference type="SUPFAM" id="SSF50475">
    <property type="entry name" value="FMN-binding split barrel"/>
    <property type="match status" value="1"/>
</dbReference>
<feature type="binding site" evidence="9 11">
    <location>
        <position position="83"/>
    </location>
    <ligand>
        <name>FMN</name>
        <dbReference type="ChEBI" id="CHEBI:58210"/>
    </ligand>
</feature>
<feature type="binding site" evidence="9 11">
    <location>
        <position position="105"/>
    </location>
    <ligand>
        <name>FMN</name>
        <dbReference type="ChEBI" id="CHEBI:58210"/>
    </ligand>
</feature>
<feature type="binding site" evidence="9 11">
    <location>
        <position position="82"/>
    </location>
    <ligand>
        <name>FMN</name>
        <dbReference type="ChEBI" id="CHEBI:58210"/>
    </ligand>
</feature>
<dbReference type="Proteomes" id="UP000033618">
    <property type="component" value="Unassembled WGS sequence"/>
</dbReference>
<dbReference type="GO" id="GO:0010181">
    <property type="term" value="F:FMN binding"/>
    <property type="evidence" value="ECO:0007669"/>
    <property type="project" value="UniProtKB-UniRule"/>
</dbReference>
<dbReference type="InterPro" id="IPR019740">
    <property type="entry name" value="Pyridox_Oxase_CS"/>
</dbReference>
<feature type="binding site" evidence="9 11">
    <location>
        <begin position="76"/>
        <end position="77"/>
    </location>
    <ligand>
        <name>FMN</name>
        <dbReference type="ChEBI" id="CHEBI:58210"/>
    </ligand>
</feature>
<evidence type="ECO:0000256" key="4">
    <source>
        <dbReference type="ARBA" id="ARBA00011738"/>
    </source>
</evidence>
<evidence type="ECO:0000259" key="12">
    <source>
        <dbReference type="Pfam" id="PF01243"/>
    </source>
</evidence>
<dbReference type="PROSITE" id="PS01064">
    <property type="entry name" value="PYRIDOX_OXIDASE"/>
    <property type="match status" value="1"/>
</dbReference>
<evidence type="ECO:0000256" key="7">
    <source>
        <dbReference type="ARBA" id="ARBA00023002"/>
    </source>
</evidence>
<feature type="binding site" evidence="10">
    <location>
        <begin position="8"/>
        <end position="11"/>
    </location>
    <ligand>
        <name>substrate</name>
    </ligand>
</feature>